<accession>A0A451GHA6</accession>
<protein>
    <submittedName>
        <fullName evidence="3">META domain-containing protein</fullName>
    </submittedName>
</protein>
<proteinExistence type="predicted"/>
<dbReference type="InterPro" id="IPR005184">
    <property type="entry name" value="DUF306_Meta_HslJ"/>
</dbReference>
<sequence>MKFLSISSALLLPLLTLPAQLQAQGQTQPVAMGAHEVIFRGAPDMPGMFYIETTSGQSVEVEGIFPPEPILRNADGSDLLLKIETTAARCPVQFAWLQTGGPQIRMTESFGTCSMEFEPDPAGLAIEQPGMGRDTDWFRYALSEGRVEMTSLGPRPLGINLSDPASLAGQSPRAVLTAAETRSRFLAILPGESFADLAAAIEADDPKGMVVADGWIIGTGQHANPALEDRAAFAISLSDGRVIAAHWAADGVQWFGRGADLVLADPSGPTDAGFPAFEDLSGLWQVAAIKNQSVDPGLTVDFQNGGGIGGRAQCNFYKGEVQFPAPGELRISSLGATRRACPGLRGEQQFLMLLQSMTQVKFNEPGIWLGNAAGDIIELERAQ</sequence>
<evidence type="ECO:0000313" key="4">
    <source>
        <dbReference type="Proteomes" id="UP000287168"/>
    </source>
</evidence>
<dbReference type="InterPro" id="IPR038670">
    <property type="entry name" value="HslJ-like_sf"/>
</dbReference>
<dbReference type="Proteomes" id="UP000287168">
    <property type="component" value="Unassembled WGS sequence"/>
</dbReference>
<evidence type="ECO:0000313" key="3">
    <source>
        <dbReference type="EMBL" id="RWY37637.1"/>
    </source>
</evidence>
<feature type="signal peptide" evidence="1">
    <location>
        <begin position="1"/>
        <end position="23"/>
    </location>
</feature>
<dbReference type="RefSeq" id="WP_128490643.1">
    <property type="nucleotide sequence ID" value="NZ_JBHLXB010000148.1"/>
</dbReference>
<dbReference type="AlphaFoldDB" id="A0A451GHA6"/>
<dbReference type="EMBL" id="SBLC01000043">
    <property type="protein sequence ID" value="RWY37637.1"/>
    <property type="molecule type" value="Genomic_DNA"/>
</dbReference>
<dbReference type="OrthoDB" id="7866572at2"/>
<organism evidence="3 4">
    <name type="scientific">Falsigemmobacter intermedius</name>
    <dbReference type="NCBI Taxonomy" id="1553448"/>
    <lineage>
        <taxon>Bacteria</taxon>
        <taxon>Pseudomonadati</taxon>
        <taxon>Pseudomonadota</taxon>
        <taxon>Alphaproteobacteria</taxon>
        <taxon>Rhodobacterales</taxon>
        <taxon>Paracoccaceae</taxon>
        <taxon>Falsigemmobacter</taxon>
    </lineage>
</organism>
<dbReference type="Gene3D" id="2.40.128.270">
    <property type="match status" value="1"/>
</dbReference>
<comment type="caution">
    <text evidence="3">The sequence shown here is derived from an EMBL/GenBank/DDBJ whole genome shotgun (WGS) entry which is preliminary data.</text>
</comment>
<feature type="domain" description="DUF306" evidence="2">
    <location>
        <begin position="282"/>
        <end position="374"/>
    </location>
</feature>
<evidence type="ECO:0000259" key="2">
    <source>
        <dbReference type="Pfam" id="PF03724"/>
    </source>
</evidence>
<feature type="chain" id="PRO_5019588400" evidence="1">
    <location>
        <begin position="24"/>
        <end position="383"/>
    </location>
</feature>
<gene>
    <name evidence="3" type="ORF">EP867_16900</name>
</gene>
<reference evidence="3 4" key="1">
    <citation type="journal article" date="2015" name="Int. J. Syst. Evol. Microbiol.">
        <title>Gemmobacter intermedius sp. nov., isolated from a white stork (Ciconia ciconia).</title>
        <authorList>
            <person name="Kampfer P."/>
            <person name="Jerzak L."/>
            <person name="Wilharm G."/>
            <person name="Golke J."/>
            <person name="Busse H.J."/>
            <person name="Glaeser S.P."/>
        </authorList>
    </citation>
    <scope>NUCLEOTIDE SEQUENCE [LARGE SCALE GENOMIC DNA]</scope>
    <source>
        <strain evidence="3 4">119/4</strain>
    </source>
</reference>
<keyword evidence="1" id="KW-0732">Signal</keyword>
<evidence type="ECO:0000256" key="1">
    <source>
        <dbReference type="SAM" id="SignalP"/>
    </source>
</evidence>
<keyword evidence="4" id="KW-1185">Reference proteome</keyword>
<name>A0A451GHA6_9RHOB</name>
<dbReference type="Pfam" id="PF03724">
    <property type="entry name" value="META"/>
    <property type="match status" value="1"/>
</dbReference>